<keyword evidence="4 7" id="KW-0812">Transmembrane</keyword>
<keyword evidence="7" id="KW-0653">Protein transport</keyword>
<feature type="transmembrane region" description="Helical" evidence="7">
    <location>
        <begin position="280"/>
        <end position="297"/>
    </location>
</feature>
<dbReference type="Gene3D" id="3.40.50.12790">
    <property type="entry name" value="FHIPEP family, domain 4"/>
    <property type="match status" value="1"/>
</dbReference>
<dbReference type="PANTHER" id="PTHR30161:SF1">
    <property type="entry name" value="FLAGELLAR BIOSYNTHESIS PROTEIN FLHA-RELATED"/>
    <property type="match status" value="1"/>
</dbReference>
<keyword evidence="6 7" id="KW-0472">Membrane</keyword>
<dbReference type="InterPro" id="IPR042193">
    <property type="entry name" value="FHIPEP_3"/>
</dbReference>
<keyword evidence="5 7" id="KW-1133">Transmembrane helix</keyword>
<evidence type="ECO:0000256" key="5">
    <source>
        <dbReference type="ARBA" id="ARBA00022989"/>
    </source>
</evidence>
<dbReference type="PIRSF" id="PIRSF005419">
    <property type="entry name" value="FlhA"/>
    <property type="match status" value="1"/>
</dbReference>
<protein>
    <recommendedName>
        <fullName evidence="7">Flagellar biosynthesis protein FlhA</fullName>
    </recommendedName>
</protein>
<organism evidence="8 9">
    <name type="scientific">Clostridium kluyveri (strain NBRC 12016)</name>
    <dbReference type="NCBI Taxonomy" id="583346"/>
    <lineage>
        <taxon>Bacteria</taxon>
        <taxon>Bacillati</taxon>
        <taxon>Bacillota</taxon>
        <taxon>Clostridia</taxon>
        <taxon>Eubacteriales</taxon>
        <taxon>Clostridiaceae</taxon>
        <taxon>Clostridium</taxon>
    </lineage>
</organism>
<accession>B9E0U1</accession>
<dbReference type="GO" id="GO:0044780">
    <property type="term" value="P:bacterial-type flagellum assembly"/>
    <property type="evidence" value="ECO:0007669"/>
    <property type="project" value="InterPro"/>
</dbReference>
<evidence type="ECO:0000256" key="1">
    <source>
        <dbReference type="ARBA" id="ARBA00004651"/>
    </source>
</evidence>
<gene>
    <name evidence="7" type="primary">flhA</name>
    <name evidence="8" type="ordered locus">CKR_1065</name>
</gene>
<dbReference type="NCBIfam" id="TIGR01398">
    <property type="entry name" value="FlhA"/>
    <property type="match status" value="1"/>
</dbReference>
<dbReference type="Gene3D" id="3.40.30.60">
    <property type="entry name" value="FHIPEP family, domain 1"/>
    <property type="match status" value="1"/>
</dbReference>
<comment type="similarity">
    <text evidence="2 7">Belongs to the FHIPEP (flagella/HR/invasion proteins export pore) family.</text>
</comment>
<feature type="transmembrane region" description="Helical" evidence="7">
    <location>
        <begin position="303"/>
        <end position="320"/>
    </location>
</feature>
<evidence type="ECO:0000256" key="6">
    <source>
        <dbReference type="ARBA" id="ARBA00023136"/>
    </source>
</evidence>
<dbReference type="HOGENOM" id="CLU_015346_3_0_9"/>
<feature type="transmembrane region" description="Helical" evidence="7">
    <location>
        <begin position="202"/>
        <end position="223"/>
    </location>
</feature>
<keyword evidence="7" id="KW-0813">Transport</keyword>
<evidence type="ECO:0000256" key="7">
    <source>
        <dbReference type="RuleBase" id="RU364093"/>
    </source>
</evidence>
<feature type="transmembrane region" description="Helical" evidence="7">
    <location>
        <begin position="20"/>
        <end position="37"/>
    </location>
</feature>
<name>B9E0U1_CLOK1</name>
<feature type="transmembrane region" description="Helical" evidence="7">
    <location>
        <begin position="43"/>
        <end position="61"/>
    </location>
</feature>
<dbReference type="KEGG" id="ckr:CKR_1065"/>
<dbReference type="GO" id="GO:0005886">
    <property type="term" value="C:plasma membrane"/>
    <property type="evidence" value="ECO:0007669"/>
    <property type="project" value="UniProtKB-SubCell"/>
</dbReference>
<sequence>MIFLEGSKRRFTLKNNVDIIMALVVIMIVFMIIIPMPPELLDILMSFNITLSVIIILLTMFTTEVLQFSVFPTLLLITTLFRLALNVSSTRLILKDGYAGEVINSFGNFVVGGNYIVGIIIFLIIVIIQFIVITNGAGRVSEVSARFTLDSMPGKQMSIDADLNSGLIDENGARARRSKLQMEADFYGAMDGASKFVKGDAIAGLVIMVVNIIAGIIIGVVVMGMDIATSAQTYTKLTIGDGLVTQVPALLISTASGILVTRSGSSENFGTSAMKQLTGFPKVIAMAGAVLLFLAIIPGLPHLAFFILAIACSIAAYLLYKDEKEQNMQQIEMENQEMTEIENKEPENVMNLISVEPMEVEIGYGLIPLADESSGGDLLQRITSVRRQCAIEMGIIVQPIRIRDNLQLKTNDYVIKIRGTVMARGELIPNMLLCMDPTNSNVAIQGISTVEPSFGLPATWINRDQREEAEIKGLTVVDPTTVMVTHLTETIKNHSYELLGRQEVKIIVDSVKEKYPTVVEELIPDLLTIGEVQKVLQNLLRERVSIKDMVTILESLADNSRSTKDIELLTEYVRFSLGRSICNSFIDENGAVVVVTLSQELESLIGGNIQKSMQGSFPSVDPETTNKILNSIKKVLDSVYFYENQPIILVSPKIRAPFRKLIEMVFQSVNVLSLNEIPNDVEIKTEGVISI</sequence>
<evidence type="ECO:0000313" key="9">
    <source>
        <dbReference type="Proteomes" id="UP000007969"/>
    </source>
</evidence>
<evidence type="ECO:0000256" key="3">
    <source>
        <dbReference type="ARBA" id="ARBA00022475"/>
    </source>
</evidence>
<dbReference type="InterPro" id="IPR001712">
    <property type="entry name" value="T3SS_FHIPEP"/>
</dbReference>
<dbReference type="InterPro" id="IPR025505">
    <property type="entry name" value="FHIPEP_CS"/>
</dbReference>
<dbReference type="EMBL" id="AP009049">
    <property type="protein sequence ID" value="BAH06116.1"/>
    <property type="molecule type" value="Genomic_DNA"/>
</dbReference>
<dbReference type="Pfam" id="PF00771">
    <property type="entry name" value="FHIPEP"/>
    <property type="match status" value="1"/>
</dbReference>
<comment type="subcellular location">
    <subcellularLocation>
        <location evidence="1 7">Cell membrane</location>
        <topology evidence="1 7">Multi-pass membrane protein</topology>
    </subcellularLocation>
</comment>
<feature type="transmembrane region" description="Helical" evidence="7">
    <location>
        <begin position="68"/>
        <end position="85"/>
    </location>
</feature>
<dbReference type="GO" id="GO:0009306">
    <property type="term" value="P:protein secretion"/>
    <property type="evidence" value="ECO:0007669"/>
    <property type="project" value="InterPro"/>
</dbReference>
<evidence type="ECO:0000256" key="2">
    <source>
        <dbReference type="ARBA" id="ARBA00008835"/>
    </source>
</evidence>
<feature type="transmembrane region" description="Helical" evidence="7">
    <location>
        <begin position="115"/>
        <end position="137"/>
    </location>
</feature>
<evidence type="ECO:0000256" key="4">
    <source>
        <dbReference type="ARBA" id="ARBA00022692"/>
    </source>
</evidence>
<dbReference type="Proteomes" id="UP000007969">
    <property type="component" value="Chromosome"/>
</dbReference>
<reference evidence="9" key="1">
    <citation type="submission" date="2005-09" db="EMBL/GenBank/DDBJ databases">
        <title>Complete genome sequence of Clostridium kluyveri and comparative genomics of Clostridia species.</title>
        <authorList>
            <person name="Inui M."/>
            <person name="Nonaka H."/>
            <person name="Shinoda Y."/>
            <person name="Ikenaga Y."/>
            <person name="Abe M."/>
            <person name="Naito K."/>
            <person name="Vertes A.A."/>
            <person name="Yukawa H."/>
        </authorList>
    </citation>
    <scope>NUCLEOTIDE SEQUENCE [LARGE SCALE GENOMIC DNA]</scope>
    <source>
        <strain evidence="9">NBRC 12016</strain>
    </source>
</reference>
<keyword evidence="7" id="KW-1005">Bacterial flagellum biogenesis</keyword>
<dbReference type="InterPro" id="IPR042196">
    <property type="entry name" value="FHIPEP_4"/>
</dbReference>
<dbReference type="PANTHER" id="PTHR30161">
    <property type="entry name" value="FLAGELLAR EXPORT PROTEIN, MEMBRANE FLHA SUBUNIT-RELATED"/>
    <property type="match status" value="1"/>
</dbReference>
<dbReference type="PRINTS" id="PR00949">
    <property type="entry name" value="TYPE3IMAPROT"/>
</dbReference>
<dbReference type="PROSITE" id="PS00994">
    <property type="entry name" value="FHIPEP"/>
    <property type="match status" value="1"/>
</dbReference>
<dbReference type="InterPro" id="IPR006301">
    <property type="entry name" value="FlhA"/>
</dbReference>
<proteinExistence type="inferred from homology"/>
<comment type="function">
    <text evidence="7">Required for formation of the rod structure of the flagellar apparatus. Together with FliI and FliH, may constitute the export apparatus of flagellin.</text>
</comment>
<keyword evidence="7" id="KW-1006">Bacterial flagellum protein export</keyword>
<feature type="transmembrane region" description="Helical" evidence="7">
    <location>
        <begin position="243"/>
        <end position="260"/>
    </location>
</feature>
<evidence type="ECO:0000313" key="8">
    <source>
        <dbReference type="EMBL" id="BAH06116.1"/>
    </source>
</evidence>
<dbReference type="Gene3D" id="1.10.8.540">
    <property type="entry name" value="FHIPEP family, domain 3"/>
    <property type="match status" value="1"/>
</dbReference>
<dbReference type="AlphaFoldDB" id="B9E0U1"/>
<dbReference type="InterPro" id="IPR042194">
    <property type="entry name" value="FHIPEP_1"/>
</dbReference>
<keyword evidence="3 7" id="KW-1003">Cell membrane</keyword>